<name>A0A183B9D1_9TREM</name>
<gene>
    <name evidence="1" type="ORF">ECPE_LOCUS15816</name>
</gene>
<sequence>MLVQAVQEFMTSGAPLCAFVVPVYLWKIEVAHYVESRRFTQSSGKKGLTCSDSSGRNPVVIITLSLNLIHQATERISLLHDEKLFSFLNREEVTSGSAVITTLLASISSTGAPVYVDYCSVSRLGRVGEHLQFGFRRLAASAGPTRDPYLTQSR</sequence>
<reference evidence="3" key="1">
    <citation type="submission" date="2016-06" db="UniProtKB">
        <authorList>
            <consortium name="WormBaseParasite"/>
        </authorList>
    </citation>
    <scope>IDENTIFICATION</scope>
</reference>
<dbReference type="AlphaFoldDB" id="A0A183B9D1"/>
<accession>A0A183B9D1</accession>
<proteinExistence type="predicted"/>
<dbReference type="Proteomes" id="UP000272942">
    <property type="component" value="Unassembled WGS sequence"/>
</dbReference>
<keyword evidence="2" id="KW-1185">Reference proteome</keyword>
<reference evidence="1 2" key="2">
    <citation type="submission" date="2018-11" db="EMBL/GenBank/DDBJ databases">
        <authorList>
            <consortium name="Pathogen Informatics"/>
        </authorList>
    </citation>
    <scope>NUCLEOTIDE SEQUENCE [LARGE SCALE GENOMIC DNA]</scope>
    <source>
        <strain evidence="1 2">Egypt</strain>
    </source>
</reference>
<evidence type="ECO:0000313" key="2">
    <source>
        <dbReference type="Proteomes" id="UP000272942"/>
    </source>
</evidence>
<dbReference type="EMBL" id="UZAN01061851">
    <property type="protein sequence ID" value="VDP93088.1"/>
    <property type="molecule type" value="Genomic_DNA"/>
</dbReference>
<evidence type="ECO:0000313" key="3">
    <source>
        <dbReference type="WBParaSite" id="ECPE_0001585601-mRNA-1"/>
    </source>
</evidence>
<organism evidence="3">
    <name type="scientific">Echinostoma caproni</name>
    <dbReference type="NCBI Taxonomy" id="27848"/>
    <lineage>
        <taxon>Eukaryota</taxon>
        <taxon>Metazoa</taxon>
        <taxon>Spiralia</taxon>
        <taxon>Lophotrochozoa</taxon>
        <taxon>Platyhelminthes</taxon>
        <taxon>Trematoda</taxon>
        <taxon>Digenea</taxon>
        <taxon>Plagiorchiida</taxon>
        <taxon>Echinostomata</taxon>
        <taxon>Echinostomatoidea</taxon>
        <taxon>Echinostomatidae</taxon>
        <taxon>Echinostoma</taxon>
    </lineage>
</organism>
<protein>
    <submittedName>
        <fullName evidence="3">TIR domain-containing protein</fullName>
    </submittedName>
</protein>
<dbReference type="WBParaSite" id="ECPE_0001585601-mRNA-1">
    <property type="protein sequence ID" value="ECPE_0001585601-mRNA-1"/>
    <property type="gene ID" value="ECPE_0001585601"/>
</dbReference>
<evidence type="ECO:0000313" key="1">
    <source>
        <dbReference type="EMBL" id="VDP93088.1"/>
    </source>
</evidence>